<name>A0A0G4G2T0_9ALVE</name>
<evidence type="ECO:0000256" key="1">
    <source>
        <dbReference type="SAM" id="MobiDB-lite"/>
    </source>
</evidence>
<feature type="compositionally biased region" description="Pro residues" evidence="1">
    <location>
        <begin position="13"/>
        <end position="26"/>
    </location>
</feature>
<organism evidence="2">
    <name type="scientific">Chromera velia CCMP2878</name>
    <dbReference type="NCBI Taxonomy" id="1169474"/>
    <lineage>
        <taxon>Eukaryota</taxon>
        <taxon>Sar</taxon>
        <taxon>Alveolata</taxon>
        <taxon>Colpodellida</taxon>
        <taxon>Chromeraceae</taxon>
        <taxon>Chromera</taxon>
    </lineage>
</organism>
<feature type="region of interest" description="Disordered" evidence="1">
    <location>
        <begin position="1"/>
        <end position="65"/>
    </location>
</feature>
<feature type="compositionally biased region" description="Low complexity" evidence="1">
    <location>
        <begin position="27"/>
        <end position="53"/>
    </location>
</feature>
<accession>A0A0G4G2T0</accession>
<evidence type="ECO:0000313" key="2">
    <source>
        <dbReference type="EMBL" id="CEM22207.1"/>
    </source>
</evidence>
<dbReference type="AlphaFoldDB" id="A0A0G4G2T0"/>
<dbReference type="PhylomeDB" id="A0A0G4G2T0"/>
<gene>
    <name evidence="2" type="ORF">Cvel_4087</name>
</gene>
<dbReference type="EMBL" id="CDMZ01000827">
    <property type="protein sequence ID" value="CEM22207.1"/>
    <property type="molecule type" value="Genomic_DNA"/>
</dbReference>
<sequence>MNKCRDKAAGKPRVPPPRQSGSPPPQQQQQQQQQQQSSGSGSQSSGSSGSGQQDQNATGMSPDSFVFGSEAARSISLISVGDRVVVTDPRPLPSSGLPVRGKEGIFCGVESESCMMVIVKTENRRGWKPLRMHPSGVSLIEWYGLNASPDLTEFEGAAAAPADDVDRFSDFSFDDNGEVDANAMGGADPVAVLSSSRAQATFFDRLSTVAVRQLEHVVGSQPASVSTPFSLPFQGAADLRLPAGQLEA</sequence>
<dbReference type="VEuPathDB" id="CryptoDB:Cvel_4087"/>
<reference evidence="2" key="1">
    <citation type="submission" date="2014-11" db="EMBL/GenBank/DDBJ databases">
        <authorList>
            <person name="Otto D Thomas"/>
            <person name="Naeem Raeece"/>
        </authorList>
    </citation>
    <scope>NUCLEOTIDE SEQUENCE</scope>
</reference>
<protein>
    <submittedName>
        <fullName evidence="2">Uncharacterized protein</fullName>
    </submittedName>
</protein>
<proteinExistence type="predicted"/>